<gene>
    <name evidence="2" type="ORF">QUF85_07360</name>
</gene>
<feature type="transmembrane region" description="Helical" evidence="1">
    <location>
        <begin position="47"/>
        <end position="66"/>
    </location>
</feature>
<comment type="caution">
    <text evidence="2">The sequence shown here is derived from an EMBL/GenBank/DDBJ whole genome shotgun (WGS) entry which is preliminary data.</text>
</comment>
<organism evidence="2 3">
    <name type="scientific">Peribacillus frigoritolerans</name>
    <dbReference type="NCBI Taxonomy" id="450367"/>
    <lineage>
        <taxon>Bacteria</taxon>
        <taxon>Bacillati</taxon>
        <taxon>Bacillota</taxon>
        <taxon>Bacilli</taxon>
        <taxon>Bacillales</taxon>
        <taxon>Bacillaceae</taxon>
        <taxon>Peribacillus</taxon>
    </lineage>
</organism>
<keyword evidence="1" id="KW-0472">Membrane</keyword>
<keyword evidence="1" id="KW-1133">Transmembrane helix</keyword>
<evidence type="ECO:0000313" key="3">
    <source>
        <dbReference type="Proteomes" id="UP001238973"/>
    </source>
</evidence>
<dbReference type="RefSeq" id="WP_289349289.1">
    <property type="nucleotide sequence ID" value="NZ_JAUCFI010000003.1"/>
</dbReference>
<sequence length="67" mass="7376">MRRKGRKKAFEVTEEEARAKGLTLCRTCAKEYAEDQRERGRLPNGQAVGCLVFIVPIVGVIAILAAS</sequence>
<evidence type="ECO:0000256" key="1">
    <source>
        <dbReference type="SAM" id="Phobius"/>
    </source>
</evidence>
<proteinExistence type="predicted"/>
<name>A0AAJ1QKD5_9BACI</name>
<dbReference type="AlphaFoldDB" id="A0AAJ1QKD5"/>
<dbReference type="EMBL" id="JAUCFI010000003">
    <property type="protein sequence ID" value="MDM5283117.1"/>
    <property type="molecule type" value="Genomic_DNA"/>
</dbReference>
<accession>A0AAJ1QKD5</accession>
<evidence type="ECO:0000313" key="2">
    <source>
        <dbReference type="EMBL" id="MDM5283117.1"/>
    </source>
</evidence>
<dbReference type="Proteomes" id="UP001238973">
    <property type="component" value="Unassembled WGS sequence"/>
</dbReference>
<protein>
    <submittedName>
        <fullName evidence="2">Uncharacterized protein</fullName>
    </submittedName>
</protein>
<keyword evidence="1" id="KW-0812">Transmembrane</keyword>
<reference evidence="2" key="1">
    <citation type="submission" date="2023-06" db="EMBL/GenBank/DDBJ databases">
        <title>Comparative genomics of Bacillaceae isolates and their secondary metabolite potential.</title>
        <authorList>
            <person name="Song L."/>
            <person name="Nielsen L.J."/>
            <person name="Mohite O."/>
            <person name="Xu X."/>
            <person name="Weber T."/>
            <person name="Kovacs A.T."/>
        </authorList>
    </citation>
    <scope>NUCLEOTIDE SEQUENCE</scope>
    <source>
        <strain evidence="2">G1S1</strain>
    </source>
</reference>